<evidence type="ECO:0000313" key="3">
    <source>
        <dbReference type="Proteomes" id="UP001431783"/>
    </source>
</evidence>
<dbReference type="Proteomes" id="UP001431783">
    <property type="component" value="Unassembled WGS sequence"/>
</dbReference>
<comment type="caution">
    <text evidence="2">The sequence shown here is derived from an EMBL/GenBank/DDBJ whole genome shotgun (WGS) entry which is preliminary data.</text>
</comment>
<accession>A0AAW1UPB5</accession>
<organism evidence="2 3">
    <name type="scientific">Henosepilachna vigintioctopunctata</name>
    <dbReference type="NCBI Taxonomy" id="420089"/>
    <lineage>
        <taxon>Eukaryota</taxon>
        <taxon>Metazoa</taxon>
        <taxon>Ecdysozoa</taxon>
        <taxon>Arthropoda</taxon>
        <taxon>Hexapoda</taxon>
        <taxon>Insecta</taxon>
        <taxon>Pterygota</taxon>
        <taxon>Neoptera</taxon>
        <taxon>Endopterygota</taxon>
        <taxon>Coleoptera</taxon>
        <taxon>Polyphaga</taxon>
        <taxon>Cucujiformia</taxon>
        <taxon>Coccinelloidea</taxon>
        <taxon>Coccinellidae</taxon>
        <taxon>Epilachninae</taxon>
        <taxon>Epilachnini</taxon>
        <taxon>Henosepilachna</taxon>
    </lineage>
</organism>
<dbReference type="InterPro" id="IPR029526">
    <property type="entry name" value="PGBD"/>
</dbReference>
<evidence type="ECO:0000259" key="1">
    <source>
        <dbReference type="Pfam" id="PF13843"/>
    </source>
</evidence>
<evidence type="ECO:0000313" key="2">
    <source>
        <dbReference type="EMBL" id="KAK9882378.1"/>
    </source>
</evidence>
<dbReference type="AlphaFoldDB" id="A0AAW1UPB5"/>
<reference evidence="2 3" key="1">
    <citation type="submission" date="2023-03" db="EMBL/GenBank/DDBJ databases">
        <title>Genome insight into feeding habits of ladybird beetles.</title>
        <authorList>
            <person name="Li H.-S."/>
            <person name="Huang Y.-H."/>
            <person name="Pang H."/>
        </authorList>
    </citation>
    <scope>NUCLEOTIDE SEQUENCE [LARGE SCALE GENOMIC DNA]</scope>
    <source>
        <strain evidence="2">SYSU_2023b</strain>
        <tissue evidence="2">Whole body</tissue>
    </source>
</reference>
<feature type="domain" description="PiggyBac transposable element-derived protein" evidence="1">
    <location>
        <begin position="39"/>
        <end position="87"/>
    </location>
</feature>
<dbReference type="EMBL" id="JARQZJ010000075">
    <property type="protein sequence ID" value="KAK9882378.1"/>
    <property type="molecule type" value="Genomic_DNA"/>
</dbReference>
<proteinExistence type="predicted"/>
<keyword evidence="3" id="KW-1185">Reference proteome</keyword>
<dbReference type="Pfam" id="PF13843">
    <property type="entry name" value="DDE_Tnp_1_7"/>
    <property type="match status" value="1"/>
</dbReference>
<name>A0AAW1UPB5_9CUCU</name>
<gene>
    <name evidence="2" type="ORF">WA026_020900</name>
</gene>
<protein>
    <recommendedName>
        <fullName evidence="1">PiggyBac transposable element-derived protein domain-containing protein</fullName>
    </recommendedName>
</protein>
<sequence length="109" mass="12268">MNQKRPIRQWFADLSDDEQDIAGSASEDEIVDKTAVVSTHDSESEIEESNAQKPEIVTYYNSTKGGVDCNDQLCSNYNVARRTKKMAFSSIFASGKYIRHQCICHTQGE</sequence>